<gene>
    <name evidence="2" type="ORF">QBC33DRAFT_614651</name>
</gene>
<dbReference type="RefSeq" id="XP_060278133.1">
    <property type="nucleotide sequence ID" value="XM_060432599.1"/>
</dbReference>
<dbReference type="InterPro" id="IPR009003">
    <property type="entry name" value="Peptidase_S1_PA"/>
</dbReference>
<feature type="region of interest" description="Disordered" evidence="1">
    <location>
        <begin position="1"/>
        <end position="42"/>
    </location>
</feature>
<evidence type="ECO:0000313" key="2">
    <source>
        <dbReference type="EMBL" id="KAK1761920.1"/>
    </source>
</evidence>
<keyword evidence="3" id="KW-1185">Reference proteome</keyword>
<name>A0AAJ0BPP9_9PEZI</name>
<reference evidence="2" key="1">
    <citation type="submission" date="2023-06" db="EMBL/GenBank/DDBJ databases">
        <title>Genome-scale phylogeny and comparative genomics of the fungal order Sordariales.</title>
        <authorList>
            <consortium name="Lawrence Berkeley National Laboratory"/>
            <person name="Hensen N."/>
            <person name="Bonometti L."/>
            <person name="Westerberg I."/>
            <person name="Brannstrom I.O."/>
            <person name="Guillou S."/>
            <person name="Cros-Aarteil S."/>
            <person name="Calhoun S."/>
            <person name="Haridas S."/>
            <person name="Kuo A."/>
            <person name="Mondo S."/>
            <person name="Pangilinan J."/>
            <person name="Riley R."/>
            <person name="Labutti K."/>
            <person name="Andreopoulos B."/>
            <person name="Lipzen A."/>
            <person name="Chen C."/>
            <person name="Yanf M."/>
            <person name="Daum C."/>
            <person name="Ng V."/>
            <person name="Clum A."/>
            <person name="Steindorff A."/>
            <person name="Ohm R."/>
            <person name="Martin F."/>
            <person name="Silar P."/>
            <person name="Natvig D."/>
            <person name="Lalanne C."/>
            <person name="Gautier V."/>
            <person name="Ament-Velasquez S.L."/>
            <person name="Kruys A."/>
            <person name="Hutchinson M.I."/>
            <person name="Powell A.J."/>
            <person name="Barry K."/>
            <person name="Miller A.N."/>
            <person name="Grigoriev I.V."/>
            <person name="Debuchy R."/>
            <person name="Gladieux P."/>
            <person name="Thoren M.H."/>
            <person name="Johannesson H."/>
        </authorList>
    </citation>
    <scope>NUCLEOTIDE SEQUENCE</scope>
    <source>
        <strain evidence="2">8032-3</strain>
    </source>
</reference>
<dbReference type="SUPFAM" id="SSF50494">
    <property type="entry name" value="Trypsin-like serine proteases"/>
    <property type="match status" value="1"/>
</dbReference>
<sequence>MPKLPPGHFWPTPPNSEPSISRPSSRSQRSEQTASGSSTRGQFGISNVKYRVGAPPLRPLPLETGFTEDCARAEIILDKAQIADAEVDFVARHVPQELWTAQPTIFIVAPWGEDSRDKWEAVIKELKGYVDRKLDDIGWRGVDIGVEMVAPQLTMWKYMAPIVNPVLESDWPTIQASIYEILESFAATKSHMTTISLLRLGYSPIRHQNPETVYVSVDYESREVTWPPVVQRIEAYLATLNHHLCLHLENNIVQNLPFQPLEPTEGAVPAKDTGLDRDYQRQVNLGDDIGMALYVIRKDGKRCNGGCGTLGCYLEIKTKSDQGSWKKVALTNYHVVRSAIPGFSLKPKNTVQALPGTSAVIDQAVAITAIDVPIISSELSESDKRGFFLSTATNFTPVESPSRRNHNFNIHQLQKRIDVLTKNADARGLQAVAAATAPLTQNLASKVSFFNSGRQHLGTLFAGSGFTRRTSENHRLDWALIDVVPGRQGDNMLPVEAKWVAEYSDMTHCPLPTGCGIPLRPKQQGRSLKDVTPGEILFKVGMKTGVSAGYFSHVKSNCWLEDDKHMGMPRSSEYLFLGHEGKPFGDHGDSGSVVYDAEGQVLGLLFTGLSPQQTNAGHTFVTPIEDVFEDVIKFSKGGITDIRIAV</sequence>
<protein>
    <submittedName>
        <fullName evidence="2">Uncharacterized protein</fullName>
    </submittedName>
</protein>
<dbReference type="AlphaFoldDB" id="A0AAJ0BPP9"/>
<feature type="compositionally biased region" description="Low complexity" evidence="1">
    <location>
        <begin position="17"/>
        <end position="32"/>
    </location>
</feature>
<feature type="compositionally biased region" description="Polar residues" evidence="1">
    <location>
        <begin position="33"/>
        <end position="42"/>
    </location>
</feature>
<organism evidence="2 3">
    <name type="scientific">Phialemonium atrogriseum</name>
    <dbReference type="NCBI Taxonomy" id="1093897"/>
    <lineage>
        <taxon>Eukaryota</taxon>
        <taxon>Fungi</taxon>
        <taxon>Dikarya</taxon>
        <taxon>Ascomycota</taxon>
        <taxon>Pezizomycotina</taxon>
        <taxon>Sordariomycetes</taxon>
        <taxon>Sordariomycetidae</taxon>
        <taxon>Cephalothecales</taxon>
        <taxon>Cephalothecaceae</taxon>
        <taxon>Phialemonium</taxon>
    </lineage>
</organism>
<comment type="caution">
    <text evidence="2">The sequence shown here is derived from an EMBL/GenBank/DDBJ whole genome shotgun (WGS) entry which is preliminary data.</text>
</comment>
<dbReference type="GeneID" id="85315786"/>
<dbReference type="EMBL" id="MU839047">
    <property type="protein sequence ID" value="KAK1761920.1"/>
    <property type="molecule type" value="Genomic_DNA"/>
</dbReference>
<evidence type="ECO:0000313" key="3">
    <source>
        <dbReference type="Proteomes" id="UP001244011"/>
    </source>
</evidence>
<proteinExistence type="predicted"/>
<evidence type="ECO:0000256" key="1">
    <source>
        <dbReference type="SAM" id="MobiDB-lite"/>
    </source>
</evidence>
<accession>A0AAJ0BPP9</accession>
<dbReference type="Proteomes" id="UP001244011">
    <property type="component" value="Unassembled WGS sequence"/>
</dbReference>